<gene>
    <name evidence="27" type="primary">LOC117547796</name>
</gene>
<evidence type="ECO:0000256" key="6">
    <source>
        <dbReference type="ARBA" id="ARBA00022679"/>
    </source>
</evidence>
<evidence type="ECO:0000256" key="20">
    <source>
        <dbReference type="SAM" id="Coils"/>
    </source>
</evidence>
<evidence type="ECO:0000256" key="1">
    <source>
        <dbReference type="ARBA" id="ARBA00000900"/>
    </source>
</evidence>
<dbReference type="PANTHER" id="PTHR45915">
    <property type="entry name" value="TRANSCRIPTION INTERMEDIARY FACTOR"/>
    <property type="match status" value="1"/>
</dbReference>
<dbReference type="FunFam" id="3.30.40.10:FF:000123">
    <property type="entry name" value="E3 ubiquitin-protein ligase TRIM33"/>
    <property type="match status" value="1"/>
</dbReference>
<keyword evidence="12" id="KW-0805">Transcription regulation</keyword>
<evidence type="ECO:0000259" key="24">
    <source>
        <dbReference type="PROSITE" id="PS50089"/>
    </source>
</evidence>
<dbReference type="InterPro" id="IPR027370">
    <property type="entry name" value="Znf-RING_euk"/>
</dbReference>
<dbReference type="InterPro" id="IPR001965">
    <property type="entry name" value="Znf_PHD"/>
</dbReference>
<evidence type="ECO:0000256" key="15">
    <source>
        <dbReference type="ARBA" id="ARBA00023125"/>
    </source>
</evidence>
<feature type="region of interest" description="Disordered" evidence="21">
    <location>
        <begin position="618"/>
        <end position="706"/>
    </location>
</feature>
<reference evidence="27" key="1">
    <citation type="submission" date="2025-08" db="UniProtKB">
        <authorList>
            <consortium name="RefSeq"/>
        </authorList>
    </citation>
    <scope>IDENTIFICATION</scope>
</reference>
<dbReference type="InterPro" id="IPR019787">
    <property type="entry name" value="Znf_PHD-finger"/>
</dbReference>
<keyword evidence="26" id="KW-1185">Reference proteome</keyword>
<dbReference type="InterPro" id="IPR019786">
    <property type="entry name" value="Zinc_finger_PHD-type_CS"/>
</dbReference>
<dbReference type="Pfam" id="PF00628">
    <property type="entry name" value="PHD"/>
    <property type="match status" value="1"/>
</dbReference>
<evidence type="ECO:0000256" key="18">
    <source>
        <dbReference type="PROSITE-ProRule" id="PRU00024"/>
    </source>
</evidence>
<evidence type="ECO:0000256" key="5">
    <source>
        <dbReference type="ARBA" id="ARBA00022491"/>
    </source>
</evidence>
<keyword evidence="17" id="KW-0539">Nucleus</keyword>
<dbReference type="InterPro" id="IPR003649">
    <property type="entry name" value="Bbox_C"/>
</dbReference>
<dbReference type="RefSeq" id="XP_034074511.1">
    <property type="nucleotide sequence ID" value="XM_034218620.1"/>
</dbReference>
<dbReference type="InterPro" id="IPR013083">
    <property type="entry name" value="Znf_RING/FYVE/PHD"/>
</dbReference>
<dbReference type="PROSITE" id="PS50014">
    <property type="entry name" value="BROMODOMAIN_2"/>
    <property type="match status" value="1"/>
</dbReference>
<keyword evidence="8" id="KW-0677">Repeat</keyword>
<evidence type="ECO:0000256" key="4">
    <source>
        <dbReference type="ARBA" id="ARBA00012483"/>
    </source>
</evidence>
<dbReference type="CDD" id="cd19829">
    <property type="entry name" value="Bbox2_TIF1b_C-VI"/>
    <property type="match status" value="1"/>
</dbReference>
<organism evidence="26 27">
    <name type="scientific">Gymnodraco acuticeps</name>
    <name type="common">Antarctic dragonfish</name>
    <dbReference type="NCBI Taxonomy" id="8218"/>
    <lineage>
        <taxon>Eukaryota</taxon>
        <taxon>Metazoa</taxon>
        <taxon>Chordata</taxon>
        <taxon>Craniata</taxon>
        <taxon>Vertebrata</taxon>
        <taxon>Euteleostomi</taxon>
        <taxon>Actinopterygii</taxon>
        <taxon>Neopterygii</taxon>
        <taxon>Teleostei</taxon>
        <taxon>Neoteleostei</taxon>
        <taxon>Acanthomorphata</taxon>
        <taxon>Eupercaria</taxon>
        <taxon>Perciformes</taxon>
        <taxon>Notothenioidei</taxon>
        <taxon>Bathydraconidae</taxon>
        <taxon>Gymnodraco</taxon>
    </lineage>
</organism>
<dbReference type="GeneID" id="117547796"/>
<keyword evidence="7" id="KW-0479">Metal-binding</keyword>
<dbReference type="InterPro" id="IPR036427">
    <property type="entry name" value="Bromodomain-like_sf"/>
</dbReference>
<dbReference type="SUPFAM" id="SSF47370">
    <property type="entry name" value="Bromodomain"/>
    <property type="match status" value="1"/>
</dbReference>
<dbReference type="Pfam" id="PF00643">
    <property type="entry name" value="zf-B_box"/>
    <property type="match status" value="1"/>
</dbReference>
<dbReference type="PROSITE" id="PS00518">
    <property type="entry name" value="ZF_RING_1"/>
    <property type="match status" value="1"/>
</dbReference>
<evidence type="ECO:0000256" key="21">
    <source>
        <dbReference type="SAM" id="MobiDB-lite"/>
    </source>
</evidence>
<keyword evidence="6" id="KW-0808">Transferase</keyword>
<dbReference type="PROSITE" id="PS50089">
    <property type="entry name" value="ZF_RING_2"/>
    <property type="match status" value="1"/>
</dbReference>
<dbReference type="SUPFAM" id="SSF57850">
    <property type="entry name" value="RING/U-box"/>
    <property type="match status" value="1"/>
</dbReference>
<dbReference type="SMART" id="SM00502">
    <property type="entry name" value="BBC"/>
    <property type="match status" value="1"/>
</dbReference>
<feature type="domain" description="RING-type" evidence="24">
    <location>
        <begin position="43"/>
        <end position="102"/>
    </location>
</feature>
<dbReference type="Pfam" id="PF13445">
    <property type="entry name" value="zf-RING_UBOX"/>
    <property type="match status" value="1"/>
</dbReference>
<comment type="subcellular location">
    <subcellularLocation>
        <location evidence="2">Nucleus</location>
    </subcellularLocation>
</comment>
<dbReference type="GO" id="GO:0003677">
    <property type="term" value="F:DNA binding"/>
    <property type="evidence" value="ECO:0007669"/>
    <property type="project" value="UniProtKB-KW"/>
</dbReference>
<dbReference type="InterPro" id="IPR047058">
    <property type="entry name" value="TIF1b_Bbox2_Znf"/>
</dbReference>
<dbReference type="SUPFAM" id="SSF57903">
    <property type="entry name" value="FYVE/PHD zinc finger"/>
    <property type="match status" value="1"/>
</dbReference>
<feature type="compositionally biased region" description="Basic and acidic residues" evidence="21">
    <location>
        <begin position="904"/>
        <end position="915"/>
    </location>
</feature>
<keyword evidence="15" id="KW-0238">DNA-binding</keyword>
<comment type="catalytic activity">
    <reaction evidence="1">
        <text>S-ubiquitinyl-[E2 ubiquitin-conjugating enzyme]-L-cysteine + [acceptor protein]-L-lysine = [E2 ubiquitin-conjugating enzyme]-L-cysteine + N(6)-ubiquitinyl-[acceptor protein]-L-lysine.</text>
        <dbReference type="EC" id="2.3.2.27"/>
    </reaction>
</comment>
<feature type="compositionally biased region" description="Basic and acidic residues" evidence="21">
    <location>
        <begin position="22"/>
        <end position="32"/>
    </location>
</feature>
<dbReference type="InterPro" id="IPR001841">
    <property type="entry name" value="Znf_RING"/>
</dbReference>
<evidence type="ECO:0000256" key="16">
    <source>
        <dbReference type="ARBA" id="ARBA00023163"/>
    </source>
</evidence>
<feature type="region of interest" description="Disordered" evidence="21">
    <location>
        <begin position="1"/>
        <end position="33"/>
    </location>
</feature>
<feature type="domain" description="PHD-type" evidence="23">
    <location>
        <begin position="730"/>
        <end position="777"/>
    </location>
</feature>
<dbReference type="GO" id="GO:0005634">
    <property type="term" value="C:nucleus"/>
    <property type="evidence" value="ECO:0007669"/>
    <property type="project" value="UniProtKB-SubCell"/>
</dbReference>
<dbReference type="SUPFAM" id="SSF57845">
    <property type="entry name" value="B-box zinc-binding domain"/>
    <property type="match status" value="1"/>
</dbReference>
<evidence type="ECO:0000256" key="11">
    <source>
        <dbReference type="ARBA" id="ARBA00022833"/>
    </source>
</evidence>
<keyword evidence="9 18" id="KW-0863">Zinc-finger</keyword>
<dbReference type="SMART" id="SM00249">
    <property type="entry name" value="PHD"/>
    <property type="match status" value="1"/>
</dbReference>
<keyword evidence="13 20" id="KW-0175">Coiled coil</keyword>
<dbReference type="InterPro" id="IPR017907">
    <property type="entry name" value="Znf_RING_CS"/>
</dbReference>
<evidence type="ECO:0000256" key="9">
    <source>
        <dbReference type="ARBA" id="ARBA00022771"/>
    </source>
</evidence>
<evidence type="ECO:0000256" key="19">
    <source>
        <dbReference type="PROSITE-ProRule" id="PRU00035"/>
    </source>
</evidence>
<dbReference type="FunFam" id="3.30.160.60:FF:000074">
    <property type="entry name" value="Tripartite motif containing 66"/>
    <property type="match status" value="1"/>
</dbReference>
<sequence length="932" mass="103718">MDVRTGKQEAMDAAAFTAENEAESKQVQEDKSAASGQNYLDSCPVCTLNFHSREPKLLPCLHSFCKKCLPSPSRNLAMAETPNSQVDSATKPLNVIRCPVCRQECMEVDVMDNVFVRDSVETPSSTVERTVQLCMTCDDNTEAAGFCADCVEYLCTTCVEAHQRVKFTKDHTIRQKAEVSQEVHGVSTQRPVFCEIHKQEPLKLFCETCDLLTCRDCQLVKHKDHNYQFLEDAYKNHKQHMESMTHRLQEKQNMIEEVSNSINNGLQQVHQNRATVHNEIEKSICSLILEINKKGKMLVNQLEAVTKDHESVLRKQQEDIGYLSRHLDHVINFIKWATARNGGTALLYCKRLILFQIGNLLRAKCSTSFIPQSTVRFQSRSSYWASNVDLGSLLVESAPGHQLGGFQGIPHQLPHTALGPSGSPHSFALGAPHTTLAQLQMQVEKLNPQANWQPQPPLPPWPWYQSVRLQRTIPGPLQGGPAPSHSMMPQPGRRFMVPPPNHVSPTSSFESPGFTPQPLRGMGSSYQPKPMEVFSSPPLYTHITPLPINSGVSSPQSAQTIEPTYLNRRNDSGGPMYMLKPNYPQGLPPCFQHINVQGQHNSPGYAAVSQEEKPGIVTWKPPETHQASGEVGSAVKKRRRLSPGPIIVIKDEPDEESGYLQTHQRASLPDSTGDQPPISAPLQSTVDKPHSPSQPPCSPRDQSKTNAQNHIRTLGGEQQVDQAPLEDSKEVLCAACWTGGELLSCDQCPRRFHLSCHVPTLLKSPSGKWFCSFCRDLLVPEMDYDCEPEAKTVKKEPDSEGGFHPVDKRVCANNRVTIKGPIHLSALRKRLEAKQSLCYKSPAEFVSDIRLVLNQVDAEGRKLGGKLKEQFEEYLKSIFPDQTFPEIKQEMMPSAPPDSLFSSFDHKSQHAKDPCPDSQDTPICPSGEGGEV</sequence>
<keyword evidence="10" id="KW-0833">Ubl conjugation pathway</keyword>
<evidence type="ECO:0000313" key="26">
    <source>
        <dbReference type="Proteomes" id="UP000515161"/>
    </source>
</evidence>
<dbReference type="AlphaFoldDB" id="A0A6P8UC88"/>
<dbReference type="Proteomes" id="UP000515161">
    <property type="component" value="Unplaced"/>
</dbReference>
<dbReference type="GO" id="GO:0008270">
    <property type="term" value="F:zinc ion binding"/>
    <property type="evidence" value="ECO:0007669"/>
    <property type="project" value="UniProtKB-KW"/>
</dbReference>
<evidence type="ECO:0000313" key="27">
    <source>
        <dbReference type="RefSeq" id="XP_034074511.1"/>
    </source>
</evidence>
<dbReference type="Gene3D" id="3.30.160.60">
    <property type="entry name" value="Classic Zinc Finger"/>
    <property type="match status" value="1"/>
</dbReference>
<accession>A0A6P8UC88</accession>
<evidence type="ECO:0000256" key="12">
    <source>
        <dbReference type="ARBA" id="ARBA00023015"/>
    </source>
</evidence>
<feature type="domain" description="Bromo" evidence="22">
    <location>
        <begin position="794"/>
        <end position="854"/>
    </location>
</feature>
<feature type="domain" description="B box-type" evidence="25">
    <location>
        <begin position="189"/>
        <end position="230"/>
    </location>
</feature>
<evidence type="ECO:0000256" key="7">
    <source>
        <dbReference type="ARBA" id="ARBA00022723"/>
    </source>
</evidence>
<dbReference type="PANTHER" id="PTHR45915:SF4">
    <property type="entry name" value="TRANSCRIPTION INTERMEDIARY FACTOR 1-ALPHA"/>
    <property type="match status" value="1"/>
</dbReference>
<feature type="domain" description="B box-type" evidence="25">
    <location>
        <begin position="129"/>
        <end position="176"/>
    </location>
</feature>
<dbReference type="PROSITE" id="PS01359">
    <property type="entry name" value="ZF_PHD_1"/>
    <property type="match status" value="1"/>
</dbReference>
<dbReference type="EC" id="2.3.2.27" evidence="4"/>
<dbReference type="InterPro" id="IPR001487">
    <property type="entry name" value="Bromodomain"/>
</dbReference>
<keyword evidence="16" id="KW-0804">Transcription</keyword>
<evidence type="ECO:0000259" key="22">
    <source>
        <dbReference type="PROSITE" id="PS50014"/>
    </source>
</evidence>
<dbReference type="Gene3D" id="3.30.40.10">
    <property type="entry name" value="Zinc/RING finger domain, C3HC4 (zinc finger)"/>
    <property type="match status" value="2"/>
</dbReference>
<dbReference type="PROSITE" id="PS50119">
    <property type="entry name" value="ZF_BBOX"/>
    <property type="match status" value="2"/>
</dbReference>
<evidence type="ECO:0000256" key="2">
    <source>
        <dbReference type="ARBA" id="ARBA00004123"/>
    </source>
</evidence>
<evidence type="ECO:0000256" key="17">
    <source>
        <dbReference type="ARBA" id="ARBA00023242"/>
    </source>
</evidence>
<dbReference type="SMART" id="SM00336">
    <property type="entry name" value="BBOX"/>
    <property type="match status" value="2"/>
</dbReference>
<feature type="coiled-coil region" evidence="20">
    <location>
        <begin position="227"/>
        <end position="261"/>
    </location>
</feature>
<evidence type="ECO:0000259" key="25">
    <source>
        <dbReference type="PROSITE" id="PS50119"/>
    </source>
</evidence>
<keyword evidence="11" id="KW-0862">Zinc</keyword>
<keyword evidence="14 19" id="KW-0103">Bromodomain</keyword>
<evidence type="ECO:0000256" key="14">
    <source>
        <dbReference type="ARBA" id="ARBA00023117"/>
    </source>
</evidence>
<feature type="compositionally biased region" description="Basic and acidic residues" evidence="21">
    <location>
        <begin position="1"/>
        <end position="10"/>
    </location>
</feature>
<proteinExistence type="predicted"/>
<evidence type="ECO:0000256" key="13">
    <source>
        <dbReference type="ARBA" id="ARBA00023054"/>
    </source>
</evidence>
<evidence type="ECO:0000256" key="3">
    <source>
        <dbReference type="ARBA" id="ARBA00004906"/>
    </source>
</evidence>
<evidence type="ECO:0000259" key="23">
    <source>
        <dbReference type="PROSITE" id="PS50016"/>
    </source>
</evidence>
<dbReference type="SMART" id="SM00184">
    <property type="entry name" value="RING"/>
    <property type="match status" value="1"/>
</dbReference>
<dbReference type="GO" id="GO:0061630">
    <property type="term" value="F:ubiquitin protein ligase activity"/>
    <property type="evidence" value="ECO:0007669"/>
    <property type="project" value="UniProtKB-EC"/>
</dbReference>
<dbReference type="GO" id="GO:0000785">
    <property type="term" value="C:chromatin"/>
    <property type="evidence" value="ECO:0007669"/>
    <property type="project" value="TreeGrafter"/>
</dbReference>
<dbReference type="InterPro" id="IPR011011">
    <property type="entry name" value="Znf_FYVE_PHD"/>
</dbReference>
<dbReference type="PROSITE" id="PS50016">
    <property type="entry name" value="ZF_PHD_2"/>
    <property type="match status" value="1"/>
</dbReference>
<feature type="compositionally biased region" description="Polar residues" evidence="21">
    <location>
        <begin position="659"/>
        <end position="674"/>
    </location>
</feature>
<dbReference type="InterPro" id="IPR000315">
    <property type="entry name" value="Znf_B-box"/>
</dbReference>
<evidence type="ECO:0000256" key="8">
    <source>
        <dbReference type="ARBA" id="ARBA00022737"/>
    </source>
</evidence>
<feature type="region of interest" description="Disordered" evidence="21">
    <location>
        <begin position="889"/>
        <end position="932"/>
    </location>
</feature>
<protein>
    <recommendedName>
        <fullName evidence="4">RING-type E3 ubiquitin transferase</fullName>
        <ecNumber evidence="4">2.3.2.27</ecNumber>
    </recommendedName>
</protein>
<name>A0A6P8UC88_GYMAC</name>
<evidence type="ECO:0000256" key="10">
    <source>
        <dbReference type="ARBA" id="ARBA00022786"/>
    </source>
</evidence>
<keyword evidence="5" id="KW-0678">Repressor</keyword>
<comment type="pathway">
    <text evidence="3">Protein modification; protein ubiquitination.</text>
</comment>
<dbReference type="Gene3D" id="1.20.920.10">
    <property type="entry name" value="Bromodomain-like"/>
    <property type="match status" value="1"/>
</dbReference>